<name>A0A075G4Z0_9ARCH</name>
<proteinExistence type="predicted"/>
<dbReference type="AlphaFoldDB" id="A0A075G4Z0"/>
<sequence>MVSIIEVWSRIQQREGETFKTITGKEFSYSIHGAVINPSRTDWNIPKSHVEKSLERVPLKDTTEIKDLMGPSYLWGILNDERISNGDW</sequence>
<evidence type="ECO:0000313" key="1">
    <source>
        <dbReference type="EMBL" id="AIE96867.1"/>
    </source>
</evidence>
<protein>
    <submittedName>
        <fullName evidence="1">Uncharacterized protein</fullName>
    </submittedName>
</protein>
<accession>A0A075G4Z0</accession>
<organism evidence="1">
    <name type="scientific">uncultured marine thaumarchaeote AD1000_88_A06</name>
    <dbReference type="NCBI Taxonomy" id="1455945"/>
    <lineage>
        <taxon>Archaea</taxon>
        <taxon>Nitrososphaerota</taxon>
        <taxon>environmental samples</taxon>
    </lineage>
</organism>
<reference evidence="1" key="1">
    <citation type="journal article" date="2014" name="Genome Biol. Evol.">
        <title>Pangenome evidence for extensive interdomain horizontal transfer affecting lineage core and shell genes in uncultured planktonic thaumarchaeota and euryarchaeota.</title>
        <authorList>
            <person name="Deschamps P."/>
            <person name="Zivanovic Y."/>
            <person name="Moreira D."/>
            <person name="Rodriguez-Valera F."/>
            <person name="Lopez-Garcia P."/>
        </authorList>
    </citation>
    <scope>NUCLEOTIDE SEQUENCE</scope>
</reference>
<dbReference type="EMBL" id="KF900490">
    <property type="protein sequence ID" value="AIE96867.1"/>
    <property type="molecule type" value="Genomic_DNA"/>
</dbReference>